<dbReference type="Gene3D" id="3.80.30.20">
    <property type="entry name" value="tm_1862 like domain"/>
    <property type="match status" value="1"/>
</dbReference>
<keyword evidence="5" id="KW-0408">Iron</keyword>
<dbReference type="CDD" id="cd01335">
    <property type="entry name" value="Radical_SAM"/>
    <property type="match status" value="1"/>
</dbReference>
<dbReference type="OrthoDB" id="190098at2759"/>
<dbReference type="InterPro" id="IPR038135">
    <property type="entry name" value="Methylthiotransferase_N_sf"/>
</dbReference>
<feature type="region of interest" description="Disordered" evidence="7">
    <location>
        <begin position="76"/>
        <end position="101"/>
    </location>
</feature>
<accession>A0A1R1XQ19</accession>
<dbReference type="SFLD" id="SFLDG01082">
    <property type="entry name" value="B12-binding_domain_containing"/>
    <property type="match status" value="1"/>
</dbReference>
<keyword evidence="4" id="KW-0479">Metal-binding</keyword>
<evidence type="ECO:0000313" key="10">
    <source>
        <dbReference type="EMBL" id="OMJ16728.1"/>
    </source>
</evidence>
<evidence type="ECO:0000259" key="9">
    <source>
        <dbReference type="PROSITE" id="PS51918"/>
    </source>
</evidence>
<feature type="domain" description="MTTase N-terminal" evidence="8">
    <location>
        <begin position="161"/>
        <end position="280"/>
    </location>
</feature>
<dbReference type="InterPro" id="IPR058240">
    <property type="entry name" value="rSAM_sf"/>
</dbReference>
<dbReference type="Gene3D" id="3.40.50.12160">
    <property type="entry name" value="Methylthiotransferase, N-terminal domain"/>
    <property type="match status" value="1"/>
</dbReference>
<evidence type="ECO:0000256" key="2">
    <source>
        <dbReference type="ARBA" id="ARBA00022485"/>
    </source>
</evidence>
<evidence type="ECO:0000256" key="5">
    <source>
        <dbReference type="ARBA" id="ARBA00023004"/>
    </source>
</evidence>
<dbReference type="GO" id="GO:0046872">
    <property type="term" value="F:metal ion binding"/>
    <property type="evidence" value="ECO:0007669"/>
    <property type="project" value="UniProtKB-KW"/>
</dbReference>
<keyword evidence="12" id="KW-1185">Reference proteome</keyword>
<evidence type="ECO:0000256" key="6">
    <source>
        <dbReference type="ARBA" id="ARBA00023014"/>
    </source>
</evidence>
<dbReference type="GO" id="GO:0035597">
    <property type="term" value="F:tRNA-2-methylthio-N(6)-dimethylallyladenosine(37) synthase activity"/>
    <property type="evidence" value="ECO:0007669"/>
    <property type="project" value="TreeGrafter"/>
</dbReference>
<dbReference type="GO" id="GO:0005739">
    <property type="term" value="C:mitochondrion"/>
    <property type="evidence" value="ECO:0007669"/>
    <property type="project" value="TreeGrafter"/>
</dbReference>
<evidence type="ECO:0000256" key="4">
    <source>
        <dbReference type="ARBA" id="ARBA00022723"/>
    </source>
</evidence>
<gene>
    <name evidence="11" type="ORF">AYI70_g1075</name>
    <name evidence="10" type="ORF">AYI70_g6416</name>
</gene>
<keyword evidence="2" id="KW-0004">4Fe-4S</keyword>
<evidence type="ECO:0000256" key="1">
    <source>
        <dbReference type="ARBA" id="ARBA00001966"/>
    </source>
</evidence>
<dbReference type="NCBIfam" id="TIGR00089">
    <property type="entry name" value="MiaB/RimO family radical SAM methylthiotransferase"/>
    <property type="match status" value="1"/>
</dbReference>
<dbReference type="FunFam" id="3.40.50.12160:FF:000003">
    <property type="entry name" value="CDK5 regulatory subunit-associated protein 1"/>
    <property type="match status" value="1"/>
</dbReference>
<dbReference type="InterPro" id="IPR007197">
    <property type="entry name" value="rSAM"/>
</dbReference>
<dbReference type="SFLD" id="SFLDS00029">
    <property type="entry name" value="Radical_SAM"/>
    <property type="match status" value="1"/>
</dbReference>
<dbReference type="SMART" id="SM00729">
    <property type="entry name" value="Elp3"/>
    <property type="match status" value="1"/>
</dbReference>
<sequence>MNLAKLASKQATGSVKLRFHSYSQRSLASPYRPEAISYIYKSFFNTKNNYSTTDTSNEIPQDKIIETSQILNPKKSINESSKFQATEGSSVPKKGKPKRENLVFNNRTGPSLQHFLSNSINIDSLKNSANIKTPLENLPYLGKSNDFDPKSTKDFDWGEGRTYYVEVYGCQMNVNDTEILMSILESSGYKRSLDSSSADVLFLMTCSIREKAENKIWGRLREIRAFNQKTRKSNPQKVGVLGCMAERLKDKLLEQDKLVDVVCGPDAYRSLPRLLSLRSLTNQGVANVILSADETYADISPVRIDPNQISVHLSVMRGCNNMCSFCVVPFTRGTERSRPIDSIVKEAKNLSDSGIREITLLGQNVNSYRDLSSSDTKIEGYGDELSRGFSTIYKKKEGGRRFAELLNQVSLVDPESGSTTVLERMRRGYSFESYIALVDKIREILPNVTLSTDLIVGFCGETDYEFNQTLELVKRVEFDTAYMFAYSLREKTHAHRKYKDDVPAEIKQARLAQLIDLFHETAKKKNQKYIGTHVLVLVDTSNQNDPAKVARNSTQQLSDPLKGLLSGFDEFSHKVFLYPSEHNSQEFFKVNKGDYVLAKVVSASSVSLTAQVISKSSVKEYFS</sequence>
<dbReference type="GO" id="GO:0005829">
    <property type="term" value="C:cytosol"/>
    <property type="evidence" value="ECO:0007669"/>
    <property type="project" value="TreeGrafter"/>
</dbReference>
<dbReference type="AlphaFoldDB" id="A0A1R1XQ19"/>
<evidence type="ECO:0000256" key="7">
    <source>
        <dbReference type="SAM" id="MobiDB-lite"/>
    </source>
</evidence>
<evidence type="ECO:0000256" key="3">
    <source>
        <dbReference type="ARBA" id="ARBA00022691"/>
    </source>
</evidence>
<dbReference type="Pfam" id="PF00919">
    <property type="entry name" value="UPF0004"/>
    <property type="match status" value="1"/>
</dbReference>
<dbReference type="PROSITE" id="PS51918">
    <property type="entry name" value="RADICAL_SAM"/>
    <property type="match status" value="1"/>
</dbReference>
<keyword evidence="6" id="KW-0411">Iron-sulfur</keyword>
<comment type="cofactor">
    <cofactor evidence="1">
        <name>[4Fe-4S] cluster</name>
        <dbReference type="ChEBI" id="CHEBI:49883"/>
    </cofactor>
</comment>
<dbReference type="EMBL" id="LSSN01000210">
    <property type="protein sequence ID" value="OMJ25176.1"/>
    <property type="molecule type" value="Genomic_DNA"/>
</dbReference>
<evidence type="ECO:0000313" key="12">
    <source>
        <dbReference type="Proteomes" id="UP000187283"/>
    </source>
</evidence>
<evidence type="ECO:0000313" key="11">
    <source>
        <dbReference type="EMBL" id="OMJ25176.1"/>
    </source>
</evidence>
<dbReference type="GO" id="GO:0051539">
    <property type="term" value="F:4 iron, 4 sulfur cluster binding"/>
    <property type="evidence" value="ECO:0007669"/>
    <property type="project" value="UniProtKB-KW"/>
</dbReference>
<keyword evidence="3" id="KW-0949">S-adenosyl-L-methionine</keyword>
<dbReference type="InterPro" id="IPR020612">
    <property type="entry name" value="Methylthiotransferase_CS"/>
</dbReference>
<dbReference type="STRING" id="133412.A0A1R1XQ19"/>
<dbReference type="InterPro" id="IPR023404">
    <property type="entry name" value="rSAM_horseshoe"/>
</dbReference>
<feature type="domain" description="Radical SAM core" evidence="9">
    <location>
        <begin position="305"/>
        <end position="524"/>
    </location>
</feature>
<dbReference type="PROSITE" id="PS01278">
    <property type="entry name" value="MTTASE_RADICAL"/>
    <property type="match status" value="1"/>
</dbReference>
<name>A0A1R1XQ19_9FUNG</name>
<dbReference type="Pfam" id="PF04055">
    <property type="entry name" value="Radical_SAM"/>
    <property type="match status" value="1"/>
</dbReference>
<dbReference type="Proteomes" id="UP000187283">
    <property type="component" value="Unassembled WGS sequence"/>
</dbReference>
<dbReference type="InterPro" id="IPR013848">
    <property type="entry name" value="Methylthiotransferase_N"/>
</dbReference>
<feature type="compositionally biased region" description="Polar residues" evidence="7">
    <location>
        <begin position="78"/>
        <end position="89"/>
    </location>
</feature>
<dbReference type="PANTHER" id="PTHR43020">
    <property type="entry name" value="CDK5 REGULATORY SUBUNIT-ASSOCIATED PROTEIN 1"/>
    <property type="match status" value="1"/>
</dbReference>
<reference evidence="10 12" key="1">
    <citation type="submission" date="2017-01" db="EMBL/GenBank/DDBJ databases">
        <authorList>
            <person name="Mah S.A."/>
            <person name="Swanson W.J."/>
            <person name="Moy G.W."/>
            <person name="Vacquier V.D."/>
        </authorList>
    </citation>
    <scope>NUCLEOTIDE SEQUENCE [LARGE SCALE GENOMIC DNA]</scope>
    <source>
        <strain evidence="10 12">GSMNP</strain>
    </source>
</reference>
<protein>
    <submittedName>
        <fullName evidence="10">CDK5 regulatory subunit-associated protein 1</fullName>
    </submittedName>
</protein>
<evidence type="ECO:0000259" key="8">
    <source>
        <dbReference type="PROSITE" id="PS51449"/>
    </source>
</evidence>
<comment type="caution">
    <text evidence="10">The sequence shown here is derived from an EMBL/GenBank/DDBJ whole genome shotgun (WGS) entry which is preliminary data.</text>
</comment>
<organism evidence="10 12">
    <name type="scientific">Smittium culicis</name>
    <dbReference type="NCBI Taxonomy" id="133412"/>
    <lineage>
        <taxon>Eukaryota</taxon>
        <taxon>Fungi</taxon>
        <taxon>Fungi incertae sedis</taxon>
        <taxon>Zoopagomycota</taxon>
        <taxon>Kickxellomycotina</taxon>
        <taxon>Harpellomycetes</taxon>
        <taxon>Harpellales</taxon>
        <taxon>Legeriomycetaceae</taxon>
        <taxon>Smittium</taxon>
    </lineage>
</organism>
<proteinExistence type="predicted"/>
<dbReference type="PANTHER" id="PTHR43020:SF2">
    <property type="entry name" value="MITOCHONDRIAL TRNA METHYLTHIOTRANSFERASE CDK5RAP1"/>
    <property type="match status" value="1"/>
</dbReference>
<dbReference type="EMBL" id="LSSN01002246">
    <property type="protein sequence ID" value="OMJ16728.1"/>
    <property type="molecule type" value="Genomic_DNA"/>
</dbReference>
<dbReference type="InterPro" id="IPR006638">
    <property type="entry name" value="Elp3/MiaA/NifB-like_rSAM"/>
</dbReference>
<dbReference type="PROSITE" id="PS51449">
    <property type="entry name" value="MTTASE_N"/>
    <property type="match status" value="1"/>
</dbReference>
<dbReference type="SUPFAM" id="SSF102114">
    <property type="entry name" value="Radical SAM enzymes"/>
    <property type="match status" value="1"/>
</dbReference>
<dbReference type="InterPro" id="IPR005839">
    <property type="entry name" value="Methylthiotransferase"/>
</dbReference>